<keyword evidence="5 6" id="KW-0472">Membrane</keyword>
<evidence type="ECO:0000313" key="8">
    <source>
        <dbReference type="EMBL" id="MFO7192365.1"/>
    </source>
</evidence>
<dbReference type="Proteomes" id="UP000249324">
    <property type="component" value="Unassembled WGS sequence"/>
</dbReference>
<comment type="caution">
    <text evidence="8">The sequence shown here is derived from an EMBL/GenBank/DDBJ whole genome shotgun (WGS) entry which is preliminary data.</text>
</comment>
<feature type="transmembrane region" description="Helical" evidence="6">
    <location>
        <begin position="125"/>
        <end position="144"/>
    </location>
</feature>
<feature type="transmembrane region" description="Helical" evidence="6">
    <location>
        <begin position="201"/>
        <end position="219"/>
    </location>
</feature>
<dbReference type="PANTHER" id="PTHR43124">
    <property type="entry name" value="PURINE EFFLUX PUMP PBUE"/>
    <property type="match status" value="1"/>
</dbReference>
<evidence type="ECO:0000256" key="5">
    <source>
        <dbReference type="ARBA" id="ARBA00023136"/>
    </source>
</evidence>
<dbReference type="AlphaFoldDB" id="A0ABD6FEF3"/>
<reference evidence="8 9" key="1">
    <citation type="journal article" date="2021" name="BMC Genomics">
        <title>Genome-resolved metagenome and metatranscriptome analyses of thermophilic composting reveal key bacterial players and their metabolic interactions.</title>
        <authorList>
            <person name="Braga L.P.P."/>
            <person name="Pereira R.V."/>
            <person name="Martins L.F."/>
            <person name="Moura L.M.S."/>
            <person name="Sanchez F.B."/>
            <person name="Patane J.S.L."/>
            <person name="da Silva A.M."/>
            <person name="Setubal J.C."/>
        </authorList>
    </citation>
    <scope>NUCLEOTIDE SEQUENCE [LARGE SCALE GENOMIC DNA]</scope>
    <source>
        <strain evidence="8">ZC4RG45</strain>
    </source>
</reference>
<evidence type="ECO:0000259" key="7">
    <source>
        <dbReference type="PROSITE" id="PS50850"/>
    </source>
</evidence>
<evidence type="ECO:0000256" key="4">
    <source>
        <dbReference type="ARBA" id="ARBA00022989"/>
    </source>
</evidence>
<dbReference type="InterPro" id="IPR011701">
    <property type="entry name" value="MFS"/>
</dbReference>
<feature type="transmembrane region" description="Helical" evidence="6">
    <location>
        <begin position="30"/>
        <end position="55"/>
    </location>
</feature>
<keyword evidence="3 6" id="KW-0812">Transmembrane</keyword>
<accession>A0ABD6FEF3</accession>
<dbReference type="EMBL" id="QGUI02000093">
    <property type="protein sequence ID" value="MFO7192365.1"/>
    <property type="molecule type" value="Genomic_DNA"/>
</dbReference>
<proteinExistence type="predicted"/>
<dbReference type="InterPro" id="IPR050189">
    <property type="entry name" value="MFS_Efflux_Transporters"/>
</dbReference>
<keyword evidence="4 6" id="KW-1133">Transmembrane helix</keyword>
<dbReference type="InterPro" id="IPR020846">
    <property type="entry name" value="MFS_dom"/>
</dbReference>
<dbReference type="SUPFAM" id="SSF103473">
    <property type="entry name" value="MFS general substrate transporter"/>
    <property type="match status" value="1"/>
</dbReference>
<keyword evidence="2" id="KW-1003">Cell membrane</keyword>
<protein>
    <submittedName>
        <fullName evidence="8">MFS transporter</fullName>
    </submittedName>
</protein>
<evidence type="ECO:0000256" key="3">
    <source>
        <dbReference type="ARBA" id="ARBA00022692"/>
    </source>
</evidence>
<comment type="subcellular location">
    <subcellularLocation>
        <location evidence="1">Cell membrane</location>
        <topology evidence="1">Multi-pass membrane protein</topology>
    </subcellularLocation>
</comment>
<feature type="domain" description="Major facilitator superfamily (MFS) profile" evidence="7">
    <location>
        <begin position="1"/>
        <end position="220"/>
    </location>
</feature>
<evidence type="ECO:0000256" key="2">
    <source>
        <dbReference type="ARBA" id="ARBA00022475"/>
    </source>
</evidence>
<evidence type="ECO:0000256" key="6">
    <source>
        <dbReference type="SAM" id="Phobius"/>
    </source>
</evidence>
<dbReference type="PROSITE" id="PS50850">
    <property type="entry name" value="MFS"/>
    <property type="match status" value="1"/>
</dbReference>
<dbReference type="Pfam" id="PF07690">
    <property type="entry name" value="MFS_1"/>
    <property type="match status" value="1"/>
</dbReference>
<organism evidence="8 9">
    <name type="scientific">Thermocrispum agreste</name>
    <dbReference type="NCBI Taxonomy" id="37925"/>
    <lineage>
        <taxon>Bacteria</taxon>
        <taxon>Bacillati</taxon>
        <taxon>Actinomycetota</taxon>
        <taxon>Actinomycetes</taxon>
        <taxon>Pseudonocardiales</taxon>
        <taxon>Pseudonocardiaceae</taxon>
        <taxon>Thermocrispum</taxon>
    </lineage>
</organism>
<feature type="transmembrane region" description="Helical" evidence="6">
    <location>
        <begin position="67"/>
        <end position="86"/>
    </location>
</feature>
<evidence type="ECO:0000313" key="9">
    <source>
        <dbReference type="Proteomes" id="UP000249324"/>
    </source>
</evidence>
<gene>
    <name evidence="8" type="ORF">DIU77_009000</name>
</gene>
<dbReference type="GO" id="GO:0005886">
    <property type="term" value="C:plasma membrane"/>
    <property type="evidence" value="ECO:0007669"/>
    <property type="project" value="UniProtKB-SubCell"/>
</dbReference>
<name>A0ABD6FEF3_9PSEU</name>
<feature type="transmembrane region" description="Helical" evidence="6">
    <location>
        <begin position="92"/>
        <end position="113"/>
    </location>
</feature>
<dbReference type="Gene3D" id="1.20.1250.20">
    <property type="entry name" value="MFS general substrate transporter like domains"/>
    <property type="match status" value="1"/>
</dbReference>
<evidence type="ECO:0000256" key="1">
    <source>
        <dbReference type="ARBA" id="ARBA00004651"/>
    </source>
</evidence>
<sequence>MLPIFVGTSVVGVGQTYTVIPLMPAIARDWGIALSATTWLATGFSLSFAIGFLFAGPAADRYGPRKVILVGLLGAAFSTLLVTFAQSLPAAVAFRCLQGVTVAAIGPTATAYLAEHADPRRRPVALGAMSSSGLAAAVVMQVAAQALAPAGWRAIFVASSAVMLLLFAAVLIRLRADTAERANTMTTALLSVPRLLARPRLLALYAATSTLLGSLVIVYT</sequence>
<dbReference type="InterPro" id="IPR036259">
    <property type="entry name" value="MFS_trans_sf"/>
</dbReference>
<dbReference type="PANTHER" id="PTHR43124:SF3">
    <property type="entry name" value="CHLORAMPHENICOL EFFLUX PUMP RV0191"/>
    <property type="match status" value="1"/>
</dbReference>
<feature type="transmembrane region" description="Helical" evidence="6">
    <location>
        <begin position="150"/>
        <end position="172"/>
    </location>
</feature>
<feature type="non-terminal residue" evidence="8">
    <location>
        <position position="220"/>
    </location>
</feature>